<gene>
    <name evidence="2" type="ORF">DdX_16852</name>
</gene>
<dbReference type="Gene3D" id="3.30.40.10">
    <property type="entry name" value="Zinc/RING finger domain, C3HC4 (zinc finger)"/>
    <property type="match status" value="1"/>
</dbReference>
<accession>A0AAD4MSW3</accession>
<keyword evidence="3" id="KW-1185">Reference proteome</keyword>
<dbReference type="PANTHER" id="PTHR20208:SF10">
    <property type="entry name" value="STRUCTURE-SPECIFIC ENDONUCLEASE SUBUNIT SLX1"/>
    <property type="match status" value="1"/>
</dbReference>
<feature type="domain" description="Structure-specific endonuclease subunit SLX1 C-terminal" evidence="1">
    <location>
        <begin position="245"/>
        <end position="312"/>
    </location>
</feature>
<evidence type="ECO:0000313" key="3">
    <source>
        <dbReference type="Proteomes" id="UP001201812"/>
    </source>
</evidence>
<dbReference type="InterPro" id="IPR048749">
    <property type="entry name" value="SLX1_C"/>
</dbReference>
<dbReference type="Proteomes" id="UP001201812">
    <property type="component" value="Unassembled WGS sequence"/>
</dbReference>
<keyword evidence="2" id="KW-0540">Nuclease</keyword>
<dbReference type="GO" id="GO:0033557">
    <property type="term" value="C:Slx1-Slx4 complex"/>
    <property type="evidence" value="ECO:0007669"/>
    <property type="project" value="TreeGrafter"/>
</dbReference>
<dbReference type="Pfam" id="PF21202">
    <property type="entry name" value="SLX1_C"/>
    <property type="match status" value="1"/>
</dbReference>
<dbReference type="InterPro" id="IPR050381">
    <property type="entry name" value="SLX1_endonuclease"/>
</dbReference>
<evidence type="ECO:0000313" key="2">
    <source>
        <dbReference type="EMBL" id="KAI1700185.1"/>
    </source>
</evidence>
<dbReference type="CDD" id="cd15489">
    <property type="entry name" value="PHD_SF"/>
    <property type="match status" value="1"/>
</dbReference>
<dbReference type="EMBL" id="JAKKPZ010000153">
    <property type="protein sequence ID" value="KAI1700185.1"/>
    <property type="molecule type" value="Genomic_DNA"/>
</dbReference>
<dbReference type="GO" id="GO:0017108">
    <property type="term" value="F:5'-flap endonuclease activity"/>
    <property type="evidence" value="ECO:0007669"/>
    <property type="project" value="TreeGrafter"/>
</dbReference>
<dbReference type="PANTHER" id="PTHR20208">
    <property type="entry name" value="STRUCTURE-SPECIFIC ENDONUCLEASE SUBUNIT SLX1"/>
    <property type="match status" value="1"/>
</dbReference>
<dbReference type="GO" id="GO:0000724">
    <property type="term" value="P:double-strand break repair via homologous recombination"/>
    <property type="evidence" value="ECO:0007669"/>
    <property type="project" value="TreeGrafter"/>
</dbReference>
<keyword evidence="2" id="KW-0255">Endonuclease</keyword>
<protein>
    <submittedName>
        <fullName evidence="2">Structure-specific endonuclease subunit SLX1 like protein</fullName>
    </submittedName>
</protein>
<dbReference type="AlphaFoldDB" id="A0AAD4MSW3"/>
<comment type="caution">
    <text evidence="2">The sequence shown here is derived from an EMBL/GenBank/DDBJ whole genome shotgun (WGS) entry which is preliminary data.</text>
</comment>
<name>A0AAD4MSW3_9BILA</name>
<organism evidence="2 3">
    <name type="scientific">Ditylenchus destructor</name>
    <dbReference type="NCBI Taxonomy" id="166010"/>
    <lineage>
        <taxon>Eukaryota</taxon>
        <taxon>Metazoa</taxon>
        <taxon>Ecdysozoa</taxon>
        <taxon>Nematoda</taxon>
        <taxon>Chromadorea</taxon>
        <taxon>Rhabditida</taxon>
        <taxon>Tylenchina</taxon>
        <taxon>Tylenchomorpha</taxon>
        <taxon>Sphaerularioidea</taxon>
        <taxon>Anguinidae</taxon>
        <taxon>Anguininae</taxon>
        <taxon>Ditylenchus</taxon>
    </lineage>
</organism>
<dbReference type="InterPro" id="IPR013083">
    <property type="entry name" value="Znf_RING/FYVE/PHD"/>
</dbReference>
<reference evidence="2" key="1">
    <citation type="submission" date="2022-01" db="EMBL/GenBank/DDBJ databases">
        <title>Genome Sequence Resource for Two Populations of Ditylenchus destructor, the Migratory Endoparasitic Phytonematode.</title>
        <authorList>
            <person name="Zhang H."/>
            <person name="Lin R."/>
            <person name="Xie B."/>
        </authorList>
    </citation>
    <scope>NUCLEOTIDE SEQUENCE</scope>
    <source>
        <strain evidence="2">BazhouSP</strain>
    </source>
</reference>
<dbReference type="GO" id="GO:0008821">
    <property type="term" value="F:crossover junction DNA endonuclease activity"/>
    <property type="evidence" value="ECO:0007669"/>
    <property type="project" value="TreeGrafter"/>
</dbReference>
<sequence length="345" mass="38986">MEEEPQDDGLELECGDLDGERGELEGTIVLDDTLEEKILEKSDRISRSYGQVSFDPINGAINSGYDDAFGFSPPRMSWNAGLDEPFVSEYHLYNELSSTPNNPTSAIHDLFPSASVVKQQSPEAVNSASLKRKTSVVKQQSPEAVNSASLKRKTFQTVVVHGTCEAELKKSRNESPFAFRLRIACQMLNSDPWNRLALTFRWLLPECEIPFPTPLPKHIGVAYGKVQKVNTLVPDEINEYATLNNCYLCERKIPQIKRFVRCLDFDNCCTHFHARCLAEHVLKEQHQLNELLVPLSGKCPKCVYSFLWGDLIRDQRMLNEIDEAKPRQDGVKVADGMIPIKITKK</sequence>
<proteinExistence type="predicted"/>
<keyword evidence="2" id="KW-0378">Hydrolase</keyword>
<evidence type="ECO:0000259" key="1">
    <source>
        <dbReference type="Pfam" id="PF21202"/>
    </source>
</evidence>